<dbReference type="PANTHER" id="PTHR32089:SF112">
    <property type="entry name" value="LYSOZYME-LIKE PROTEIN-RELATED"/>
    <property type="match status" value="1"/>
</dbReference>
<dbReference type="GO" id="GO:0007165">
    <property type="term" value="P:signal transduction"/>
    <property type="evidence" value="ECO:0007669"/>
    <property type="project" value="UniProtKB-KW"/>
</dbReference>
<proteinExistence type="predicted"/>
<protein>
    <submittedName>
        <fullName evidence="5">Methyl-accepting chemotaxis protein</fullName>
    </submittedName>
</protein>
<evidence type="ECO:0000313" key="5">
    <source>
        <dbReference type="EMBL" id="SEW41820.1"/>
    </source>
</evidence>
<organism evidence="5 6">
    <name type="scientific">[Clostridium] fimetarium</name>
    <dbReference type="NCBI Taxonomy" id="99656"/>
    <lineage>
        <taxon>Bacteria</taxon>
        <taxon>Bacillati</taxon>
        <taxon>Bacillota</taxon>
        <taxon>Clostridia</taxon>
        <taxon>Lachnospirales</taxon>
        <taxon>Lachnospiraceae</taxon>
    </lineage>
</organism>
<evidence type="ECO:0000256" key="1">
    <source>
        <dbReference type="ARBA" id="ARBA00023224"/>
    </source>
</evidence>
<dbReference type="RefSeq" id="WP_170841477.1">
    <property type="nucleotide sequence ID" value="NZ_FOJI01000018.1"/>
</dbReference>
<keyword evidence="3" id="KW-0812">Transmembrane</keyword>
<sequence length="485" mass="53807">MEQYNVKRINRFSFAMLIIFSTLVFLQSLPKGIAYGLSVLAFVGGACVVVGIIFILPISSHIKGYFIVFVPIISASIMSIIEPNEYILPAQIIFVIMFGMYFNVKMIIHLGIVYNGLNIMLGLISQFLLNNSTNILFLVKSVVFFNISLAVVFFLSKWGSEYINLATENIKKSNLLLEQNDKLLVKIKESINLQNNNIAQGNFEIADIYKTADLNLSSLNQVSAGIAESTKDVIDVTTKITNLSVAVEKIHKDNNEMMDRVNNSLSIITDTSSIVSNLEQELNMANDNAEKSIEYSHSLSETAVTISNVVELILNISSQTNLLALNASIEAARAGEHGRGFAIIAEEVRNLSQQTDDAIKEIQSTIGMIGNNIEKSNLSANEIMKIVVEAMKVFNDLKLMFDEINQNQQRLNLLVGNTSGETESFSEAFNVIRNASENVSAVFQEVTATTETVVNNVVAEQDHIRELKLLLENTKRIGEQLKDMK</sequence>
<dbReference type="STRING" id="99656.SAMN05421659_11826"/>
<evidence type="ECO:0000259" key="4">
    <source>
        <dbReference type="PROSITE" id="PS50111"/>
    </source>
</evidence>
<dbReference type="PROSITE" id="PS50111">
    <property type="entry name" value="CHEMOTAXIS_TRANSDUC_2"/>
    <property type="match status" value="1"/>
</dbReference>
<evidence type="ECO:0000313" key="6">
    <source>
        <dbReference type="Proteomes" id="UP000199701"/>
    </source>
</evidence>
<gene>
    <name evidence="5" type="ORF">SAMN05421659_11826</name>
</gene>
<dbReference type="EMBL" id="FOJI01000018">
    <property type="protein sequence ID" value="SEW41820.1"/>
    <property type="molecule type" value="Genomic_DNA"/>
</dbReference>
<dbReference type="Pfam" id="PF00015">
    <property type="entry name" value="MCPsignal"/>
    <property type="match status" value="1"/>
</dbReference>
<feature type="transmembrane region" description="Helical" evidence="3">
    <location>
        <begin position="87"/>
        <end position="104"/>
    </location>
</feature>
<dbReference type="AlphaFoldDB" id="A0A1I0RLM4"/>
<feature type="transmembrane region" description="Helical" evidence="3">
    <location>
        <begin position="35"/>
        <end position="57"/>
    </location>
</feature>
<accession>A0A1I0RLM4</accession>
<name>A0A1I0RLM4_9FIRM</name>
<feature type="domain" description="Methyl-accepting transducer" evidence="4">
    <location>
        <begin position="204"/>
        <end position="454"/>
    </location>
</feature>
<dbReference type="SUPFAM" id="SSF58104">
    <property type="entry name" value="Methyl-accepting chemotaxis protein (MCP) signaling domain"/>
    <property type="match status" value="1"/>
</dbReference>
<keyword evidence="3" id="KW-0472">Membrane</keyword>
<feature type="transmembrane region" description="Helical" evidence="3">
    <location>
        <begin position="64"/>
        <end position="81"/>
    </location>
</feature>
<feature type="transmembrane region" description="Helical" evidence="3">
    <location>
        <begin position="12"/>
        <end position="29"/>
    </location>
</feature>
<dbReference type="Proteomes" id="UP000199701">
    <property type="component" value="Unassembled WGS sequence"/>
</dbReference>
<dbReference type="SMART" id="SM00283">
    <property type="entry name" value="MA"/>
    <property type="match status" value="1"/>
</dbReference>
<feature type="transmembrane region" description="Helical" evidence="3">
    <location>
        <begin position="135"/>
        <end position="155"/>
    </location>
</feature>
<keyword evidence="1 2" id="KW-0807">Transducer</keyword>
<keyword evidence="6" id="KW-1185">Reference proteome</keyword>
<reference evidence="5 6" key="1">
    <citation type="submission" date="2016-10" db="EMBL/GenBank/DDBJ databases">
        <authorList>
            <person name="de Groot N.N."/>
        </authorList>
    </citation>
    <scope>NUCLEOTIDE SEQUENCE [LARGE SCALE GENOMIC DNA]</scope>
    <source>
        <strain evidence="5 6">DSM 9179</strain>
    </source>
</reference>
<dbReference type="InterPro" id="IPR004089">
    <property type="entry name" value="MCPsignal_dom"/>
</dbReference>
<dbReference type="GO" id="GO:0016020">
    <property type="term" value="C:membrane"/>
    <property type="evidence" value="ECO:0007669"/>
    <property type="project" value="InterPro"/>
</dbReference>
<dbReference type="PANTHER" id="PTHR32089">
    <property type="entry name" value="METHYL-ACCEPTING CHEMOTAXIS PROTEIN MCPB"/>
    <property type="match status" value="1"/>
</dbReference>
<keyword evidence="3" id="KW-1133">Transmembrane helix</keyword>
<dbReference type="Gene3D" id="1.10.287.950">
    <property type="entry name" value="Methyl-accepting chemotaxis protein"/>
    <property type="match status" value="1"/>
</dbReference>
<evidence type="ECO:0000256" key="2">
    <source>
        <dbReference type="PROSITE-ProRule" id="PRU00284"/>
    </source>
</evidence>
<evidence type="ECO:0000256" key="3">
    <source>
        <dbReference type="SAM" id="Phobius"/>
    </source>
</evidence>